<feature type="region of interest" description="Disordered" evidence="1">
    <location>
        <begin position="1"/>
        <end position="22"/>
    </location>
</feature>
<feature type="compositionally biased region" description="Basic residues" evidence="1">
    <location>
        <begin position="207"/>
        <end position="222"/>
    </location>
</feature>
<comment type="caution">
    <text evidence="2">The sequence shown here is derived from an EMBL/GenBank/DDBJ whole genome shotgun (WGS) entry which is preliminary data.</text>
</comment>
<feature type="compositionally biased region" description="Gly residues" evidence="1">
    <location>
        <begin position="100"/>
        <end position="201"/>
    </location>
</feature>
<dbReference type="Proteomes" id="UP000663824">
    <property type="component" value="Unassembled WGS sequence"/>
</dbReference>
<dbReference type="PANTHER" id="PTHR37450:SF1">
    <property type="entry name" value="CIPC PROTEIN"/>
    <property type="match status" value="1"/>
</dbReference>
<reference evidence="2" key="1">
    <citation type="submission" date="2021-02" db="EMBL/GenBank/DDBJ databases">
        <authorList>
            <person name="Nowell W R."/>
        </authorList>
    </citation>
    <scope>NUCLEOTIDE SEQUENCE</scope>
</reference>
<dbReference type="InterPro" id="IPR022234">
    <property type="entry name" value="DUF3759"/>
</dbReference>
<organism evidence="2 3">
    <name type="scientific">Rotaria magnacalcarata</name>
    <dbReference type="NCBI Taxonomy" id="392030"/>
    <lineage>
        <taxon>Eukaryota</taxon>
        <taxon>Metazoa</taxon>
        <taxon>Spiralia</taxon>
        <taxon>Gnathifera</taxon>
        <taxon>Rotifera</taxon>
        <taxon>Eurotatoria</taxon>
        <taxon>Bdelloidea</taxon>
        <taxon>Philodinida</taxon>
        <taxon>Philodinidae</taxon>
        <taxon>Rotaria</taxon>
    </lineage>
</organism>
<evidence type="ECO:0000313" key="3">
    <source>
        <dbReference type="Proteomes" id="UP000663824"/>
    </source>
</evidence>
<gene>
    <name evidence="2" type="ORF">MBJ925_LOCUS33597</name>
</gene>
<dbReference type="EMBL" id="CAJNRE010018453">
    <property type="protein sequence ID" value="CAF2166934.1"/>
    <property type="molecule type" value="Genomic_DNA"/>
</dbReference>
<dbReference type="Pfam" id="PF12585">
    <property type="entry name" value="DUF3759"/>
    <property type="match status" value="1"/>
</dbReference>
<dbReference type="AlphaFoldDB" id="A0A816YRP1"/>
<proteinExistence type="predicted"/>
<accession>A0A816YRP1</accession>
<dbReference type="PANTHER" id="PTHR37450">
    <property type="entry name" value="CIPC PROTEIN"/>
    <property type="match status" value="1"/>
</dbReference>
<name>A0A816YRP1_9BILA</name>
<evidence type="ECO:0000313" key="2">
    <source>
        <dbReference type="EMBL" id="CAF2166934.1"/>
    </source>
</evidence>
<protein>
    <submittedName>
        <fullName evidence="2">Uncharacterized protein</fullName>
    </submittedName>
</protein>
<evidence type="ECO:0000256" key="1">
    <source>
        <dbReference type="SAM" id="MobiDB-lite"/>
    </source>
</evidence>
<feature type="region of interest" description="Disordered" evidence="1">
    <location>
        <begin position="98"/>
        <end position="222"/>
    </location>
</feature>
<sequence>MYGDDDDGNYGGQDSPHKSSWTEETVAGAAGLAAMKMYEDHVRNNGEQVSHAKMKEMLAGFAAAEVDKLFQKNGLDFLDREKAKRRAVHQAHHLAEQKYGPGGTFSNGGGGDGYGQDQGQYGGDGYGQGQDQYGGDGFRQGQDQYGGGGYGQGQGQYGGDGYGQGQGQYGGGGYGQGQGQFGDGGYDQQNFGGGGFGQGGDNEGRHGEHHHGHHHHHREEDD</sequence>